<keyword evidence="4" id="KW-1185">Reference proteome</keyword>
<feature type="signal peptide" evidence="2">
    <location>
        <begin position="1"/>
        <end position="27"/>
    </location>
</feature>
<feature type="chain" id="PRO_5022215841" evidence="2">
    <location>
        <begin position="28"/>
        <end position="192"/>
    </location>
</feature>
<evidence type="ECO:0000313" key="4">
    <source>
        <dbReference type="Proteomes" id="UP000315750"/>
    </source>
</evidence>
<dbReference type="Proteomes" id="UP000315750">
    <property type="component" value="Chromosome"/>
</dbReference>
<dbReference type="OrthoDB" id="282737at2"/>
<feature type="region of interest" description="Disordered" evidence="1">
    <location>
        <begin position="96"/>
        <end position="127"/>
    </location>
</feature>
<evidence type="ECO:0000256" key="2">
    <source>
        <dbReference type="SAM" id="SignalP"/>
    </source>
</evidence>
<accession>A0A518AL34</accession>
<organism evidence="3 4">
    <name type="scientific">Aeoliella mucimassa</name>
    <dbReference type="NCBI Taxonomy" id="2527972"/>
    <lineage>
        <taxon>Bacteria</taxon>
        <taxon>Pseudomonadati</taxon>
        <taxon>Planctomycetota</taxon>
        <taxon>Planctomycetia</taxon>
        <taxon>Pirellulales</taxon>
        <taxon>Lacipirellulaceae</taxon>
        <taxon>Aeoliella</taxon>
    </lineage>
</organism>
<dbReference type="KEGG" id="amuc:Pan181_16100"/>
<sequence precursor="true">MNSYSRSVACFVLFLSSAFSGSSLCVAEEGGIRNLFPFGKSEEKQTEPVQSDPVLLGDPTLQQPAAVEAEKSNWWVDSPIAKVSWPEVKMPKVEWNPPWKPSETGEPSWLQKQTAKAKSGARNVAEKTKTAWNGSLDKMKLVLPGQKQDGTQLAEGDSEPGFWHKLFAPDEPELPETETPMVAQQPGQTLQR</sequence>
<keyword evidence="2" id="KW-0732">Signal</keyword>
<name>A0A518AL34_9BACT</name>
<dbReference type="RefSeq" id="WP_145246287.1">
    <property type="nucleotide sequence ID" value="NZ_CP036278.1"/>
</dbReference>
<evidence type="ECO:0000256" key="1">
    <source>
        <dbReference type="SAM" id="MobiDB-lite"/>
    </source>
</evidence>
<dbReference type="AlphaFoldDB" id="A0A518AL34"/>
<reference evidence="3 4" key="1">
    <citation type="submission" date="2019-02" db="EMBL/GenBank/DDBJ databases">
        <title>Deep-cultivation of Planctomycetes and their phenomic and genomic characterization uncovers novel biology.</title>
        <authorList>
            <person name="Wiegand S."/>
            <person name="Jogler M."/>
            <person name="Boedeker C."/>
            <person name="Pinto D."/>
            <person name="Vollmers J."/>
            <person name="Rivas-Marin E."/>
            <person name="Kohn T."/>
            <person name="Peeters S.H."/>
            <person name="Heuer A."/>
            <person name="Rast P."/>
            <person name="Oberbeckmann S."/>
            <person name="Bunk B."/>
            <person name="Jeske O."/>
            <person name="Meyerdierks A."/>
            <person name="Storesund J.E."/>
            <person name="Kallscheuer N."/>
            <person name="Luecker S."/>
            <person name="Lage O.M."/>
            <person name="Pohl T."/>
            <person name="Merkel B.J."/>
            <person name="Hornburger P."/>
            <person name="Mueller R.-W."/>
            <person name="Bruemmer F."/>
            <person name="Labrenz M."/>
            <person name="Spormann A.M."/>
            <person name="Op den Camp H."/>
            <person name="Overmann J."/>
            <person name="Amann R."/>
            <person name="Jetten M.S.M."/>
            <person name="Mascher T."/>
            <person name="Medema M.H."/>
            <person name="Devos D.P."/>
            <person name="Kaster A.-K."/>
            <person name="Ovreas L."/>
            <person name="Rohde M."/>
            <person name="Galperin M.Y."/>
            <person name="Jogler C."/>
        </authorList>
    </citation>
    <scope>NUCLEOTIDE SEQUENCE [LARGE SCALE GENOMIC DNA]</scope>
    <source>
        <strain evidence="3 4">Pan181</strain>
    </source>
</reference>
<proteinExistence type="predicted"/>
<protein>
    <submittedName>
        <fullName evidence="3">Uncharacterized protein</fullName>
    </submittedName>
</protein>
<gene>
    <name evidence="3" type="ORF">Pan181_16100</name>
</gene>
<feature type="region of interest" description="Disordered" evidence="1">
    <location>
        <begin position="146"/>
        <end position="192"/>
    </location>
</feature>
<dbReference type="EMBL" id="CP036278">
    <property type="protein sequence ID" value="QDU55421.1"/>
    <property type="molecule type" value="Genomic_DNA"/>
</dbReference>
<evidence type="ECO:0000313" key="3">
    <source>
        <dbReference type="EMBL" id="QDU55421.1"/>
    </source>
</evidence>